<dbReference type="EMBL" id="JAYMGO010000007">
    <property type="protein sequence ID" value="KAL1270516.1"/>
    <property type="molecule type" value="Genomic_DNA"/>
</dbReference>
<keyword evidence="2" id="KW-1185">Reference proteome</keyword>
<proteinExistence type="predicted"/>
<accession>A0ABR3N113</accession>
<reference evidence="1 2" key="1">
    <citation type="submission" date="2023-09" db="EMBL/GenBank/DDBJ databases">
        <authorList>
            <person name="Wang M."/>
        </authorList>
    </citation>
    <scope>NUCLEOTIDE SEQUENCE [LARGE SCALE GENOMIC DNA]</scope>
    <source>
        <strain evidence="1">GT-2023</strain>
        <tissue evidence="1">Liver</tissue>
    </source>
</reference>
<sequence>MLVEETEGVAVTFFEAVAAVIDELLLVEDVMLVDEVVDAVGVLVEIVGKAVPVESVVDGPVGIDELLLVEDIMVVDEVVDAVDVLVEIVGKAVPVECVVDGPVGMLVTMEELCTFDVEVSGICTVVDDIFVAVVVKDCVVMPVILEEFWTVGVLVDNVFMPVENNGDRVLVEIVVVDKLLPVGEFWTVDVVICVNLLVEKTAGVTENFVEGVAVVLSVAEEEIRLVDPIVDGVVMVVENICEGIEVDIDVDESKDMPVMVEELCVVEVVCMVVDILVAAVFRDCAFMLVVLEEFSNVVVLVCGVVMPCDNDGEGVAVEIISRVVDVLLPVEELWTAGLVTRVNLLVKIIDGVAENFVEVVAVVVHMLSLGVSMVAEKVGEGVAVKIVD</sequence>
<dbReference type="Proteomes" id="UP001558613">
    <property type="component" value="Unassembled WGS sequence"/>
</dbReference>
<protein>
    <submittedName>
        <fullName evidence="1">Uncharacterized protein</fullName>
    </submittedName>
</protein>
<evidence type="ECO:0000313" key="2">
    <source>
        <dbReference type="Proteomes" id="UP001558613"/>
    </source>
</evidence>
<evidence type="ECO:0000313" key="1">
    <source>
        <dbReference type="EMBL" id="KAL1270516.1"/>
    </source>
</evidence>
<name>A0ABR3N113_9TELE</name>
<organism evidence="1 2">
    <name type="scientific">Cirrhinus molitorella</name>
    <name type="common">mud carp</name>
    <dbReference type="NCBI Taxonomy" id="172907"/>
    <lineage>
        <taxon>Eukaryota</taxon>
        <taxon>Metazoa</taxon>
        <taxon>Chordata</taxon>
        <taxon>Craniata</taxon>
        <taxon>Vertebrata</taxon>
        <taxon>Euteleostomi</taxon>
        <taxon>Actinopterygii</taxon>
        <taxon>Neopterygii</taxon>
        <taxon>Teleostei</taxon>
        <taxon>Ostariophysi</taxon>
        <taxon>Cypriniformes</taxon>
        <taxon>Cyprinidae</taxon>
        <taxon>Labeoninae</taxon>
        <taxon>Labeonini</taxon>
        <taxon>Cirrhinus</taxon>
    </lineage>
</organism>
<comment type="caution">
    <text evidence="1">The sequence shown here is derived from an EMBL/GenBank/DDBJ whole genome shotgun (WGS) entry which is preliminary data.</text>
</comment>
<gene>
    <name evidence="1" type="ORF">QQF64_029532</name>
</gene>